<reference evidence="1" key="1">
    <citation type="submission" date="2021-01" db="EMBL/GenBank/DDBJ databases">
        <authorList>
            <consortium name="Genoscope - CEA"/>
            <person name="William W."/>
        </authorList>
    </citation>
    <scope>NUCLEOTIDE SEQUENCE</scope>
</reference>
<protein>
    <submittedName>
        <fullName evidence="1">(rape) hypothetical protein</fullName>
    </submittedName>
</protein>
<sequence>MGEKCHVVAFYAPLAYDAQNKCDEMSDETAHLRSQTRSSRNQHISAAKPRFKALHGVILAAATVPFHLCCCHRSVASTPLKSTSFVQLSLFAI</sequence>
<accession>A0A816WW93</accession>
<name>A0A816WW93_BRANA</name>
<gene>
    <name evidence="1" type="ORF">DARMORV10_A02P17880.1</name>
</gene>
<dbReference type="AlphaFoldDB" id="A0A816WW93"/>
<dbReference type="Proteomes" id="UP001295469">
    <property type="component" value="Chromosome A02"/>
</dbReference>
<organism evidence="1">
    <name type="scientific">Brassica napus</name>
    <name type="common">Rape</name>
    <dbReference type="NCBI Taxonomy" id="3708"/>
    <lineage>
        <taxon>Eukaryota</taxon>
        <taxon>Viridiplantae</taxon>
        <taxon>Streptophyta</taxon>
        <taxon>Embryophyta</taxon>
        <taxon>Tracheophyta</taxon>
        <taxon>Spermatophyta</taxon>
        <taxon>Magnoliopsida</taxon>
        <taxon>eudicotyledons</taxon>
        <taxon>Gunneridae</taxon>
        <taxon>Pentapetalae</taxon>
        <taxon>rosids</taxon>
        <taxon>malvids</taxon>
        <taxon>Brassicales</taxon>
        <taxon>Brassicaceae</taxon>
        <taxon>Brassiceae</taxon>
        <taxon>Brassica</taxon>
    </lineage>
</organism>
<proteinExistence type="predicted"/>
<evidence type="ECO:0000313" key="1">
    <source>
        <dbReference type="EMBL" id="CAF2139545.1"/>
    </source>
</evidence>
<dbReference type="EMBL" id="HG994356">
    <property type="protein sequence ID" value="CAF2139545.1"/>
    <property type="molecule type" value="Genomic_DNA"/>
</dbReference>